<dbReference type="SUPFAM" id="SSF48576">
    <property type="entry name" value="Terpenoid synthases"/>
    <property type="match status" value="1"/>
</dbReference>
<dbReference type="GO" id="GO:0046872">
    <property type="term" value="F:metal ion binding"/>
    <property type="evidence" value="ECO:0007669"/>
    <property type="project" value="UniProtKB-KW"/>
</dbReference>
<organism evidence="2 3">
    <name type="scientific">Chitinophaga arvensicola</name>
    <dbReference type="NCBI Taxonomy" id="29529"/>
    <lineage>
        <taxon>Bacteria</taxon>
        <taxon>Pseudomonadati</taxon>
        <taxon>Bacteroidota</taxon>
        <taxon>Chitinophagia</taxon>
        <taxon>Chitinophagales</taxon>
        <taxon>Chitinophagaceae</taxon>
        <taxon>Chitinophaga</taxon>
    </lineage>
</organism>
<keyword evidence="3" id="KW-1185">Reference proteome</keyword>
<keyword evidence="1" id="KW-0456">Lyase</keyword>
<evidence type="ECO:0000313" key="2">
    <source>
        <dbReference type="EMBL" id="SEW53284.1"/>
    </source>
</evidence>
<evidence type="ECO:0000256" key="1">
    <source>
        <dbReference type="RuleBase" id="RU366034"/>
    </source>
</evidence>
<dbReference type="Pfam" id="PF19086">
    <property type="entry name" value="Terpene_syn_C_2"/>
    <property type="match status" value="1"/>
</dbReference>
<dbReference type="Gene3D" id="1.10.600.10">
    <property type="entry name" value="Farnesyl Diphosphate Synthase"/>
    <property type="match status" value="1"/>
</dbReference>
<proteinExistence type="inferred from homology"/>
<gene>
    <name evidence="2" type="ORF">SAMN04488122_5400</name>
</gene>
<dbReference type="OrthoDB" id="2989600at2"/>
<comment type="similarity">
    <text evidence="1">Belongs to the terpene synthase family.</text>
</comment>
<dbReference type="STRING" id="29529.SAMN04488122_5400"/>
<dbReference type="PANTHER" id="PTHR35201">
    <property type="entry name" value="TERPENE SYNTHASE"/>
    <property type="match status" value="1"/>
</dbReference>
<sequence>MKHNVQMMAHARMQKIQKEYAVTMTAGTPSFSLLQLFNYGDFRLEDYCRSFKKHPFASSLAKAARSFGEEYNIWHSNAEHYITCAIFLFPDAGLSRMLPIVKNLAVDYYLNDTMGREVFDKLSTPQQASAKNIINRMAAATVLEDEYTDLAAIEIANRDILQQMKTSSPEAWFNEFLRLYNYHIKVTHRNGNAAELGRIPTVAEYTDLRCHMAGMHHVISLIDYSIGAFTDPAWLEKKGVAAKLARLQYVTAAIGGLMNDMFSFEKEMIDNGADSNLIAVIALNYPHYSLNSVLKEAGDIVQGLLREFMLLLEEMNTVCMDSAISDPDAAEQLRKHLDGLERCVQASWVWQVHTLRYKRPQSIWFETQLTTEMRKAV</sequence>
<dbReference type="AlphaFoldDB" id="A0A1I0SA71"/>
<name>A0A1I0SA71_9BACT</name>
<evidence type="ECO:0000313" key="3">
    <source>
        <dbReference type="Proteomes" id="UP000199310"/>
    </source>
</evidence>
<dbReference type="PANTHER" id="PTHR35201:SF4">
    <property type="entry name" value="BETA-PINACENE SYNTHASE-RELATED"/>
    <property type="match status" value="1"/>
</dbReference>
<dbReference type="GO" id="GO:0010333">
    <property type="term" value="F:terpene synthase activity"/>
    <property type="evidence" value="ECO:0007669"/>
    <property type="project" value="InterPro"/>
</dbReference>
<dbReference type="EC" id="4.2.3.-" evidence="1"/>
<dbReference type="InterPro" id="IPR008949">
    <property type="entry name" value="Isoprenoid_synthase_dom_sf"/>
</dbReference>
<protein>
    <recommendedName>
        <fullName evidence="1">Terpene synthase</fullName>
        <ecNumber evidence="1">4.2.3.-</ecNumber>
    </recommendedName>
</protein>
<dbReference type="InterPro" id="IPR034686">
    <property type="entry name" value="Terpene_cyclase-like_2"/>
</dbReference>
<dbReference type="EMBL" id="FOJG01000002">
    <property type="protein sequence ID" value="SEW53284.1"/>
    <property type="molecule type" value="Genomic_DNA"/>
</dbReference>
<reference evidence="3" key="1">
    <citation type="submission" date="2016-10" db="EMBL/GenBank/DDBJ databases">
        <authorList>
            <person name="Varghese N."/>
            <person name="Submissions S."/>
        </authorList>
    </citation>
    <scope>NUCLEOTIDE SEQUENCE [LARGE SCALE GENOMIC DNA]</scope>
    <source>
        <strain evidence="3">DSM 3695</strain>
    </source>
</reference>
<dbReference type="RefSeq" id="WP_089900377.1">
    <property type="nucleotide sequence ID" value="NZ_FOJG01000002.1"/>
</dbReference>
<keyword evidence="1" id="KW-0460">Magnesium</keyword>
<comment type="cofactor">
    <cofactor evidence="1">
        <name>Mg(2+)</name>
        <dbReference type="ChEBI" id="CHEBI:18420"/>
    </cofactor>
</comment>
<keyword evidence="1" id="KW-0479">Metal-binding</keyword>
<dbReference type="Proteomes" id="UP000199310">
    <property type="component" value="Unassembled WGS sequence"/>
</dbReference>
<accession>A0A1I0SA71</accession>